<organism evidence="1 2">
    <name type="scientific">Chenopodium quinoa</name>
    <name type="common">Quinoa</name>
    <dbReference type="NCBI Taxonomy" id="63459"/>
    <lineage>
        <taxon>Eukaryota</taxon>
        <taxon>Viridiplantae</taxon>
        <taxon>Streptophyta</taxon>
        <taxon>Embryophyta</taxon>
        <taxon>Tracheophyta</taxon>
        <taxon>Spermatophyta</taxon>
        <taxon>Magnoliopsida</taxon>
        <taxon>eudicotyledons</taxon>
        <taxon>Gunneridae</taxon>
        <taxon>Pentapetalae</taxon>
        <taxon>Caryophyllales</taxon>
        <taxon>Chenopodiaceae</taxon>
        <taxon>Chenopodioideae</taxon>
        <taxon>Atripliceae</taxon>
        <taxon>Chenopodium</taxon>
    </lineage>
</organism>
<dbReference type="Proteomes" id="UP000596660">
    <property type="component" value="Unplaced"/>
</dbReference>
<dbReference type="EnsemblPlants" id="AUR62039530-RA">
    <property type="protein sequence ID" value="AUR62039530-RA:cds"/>
    <property type="gene ID" value="AUR62039530"/>
</dbReference>
<evidence type="ECO:0000313" key="1">
    <source>
        <dbReference type="EnsemblPlants" id="AUR62039530-RA:cds"/>
    </source>
</evidence>
<reference evidence="1" key="1">
    <citation type="journal article" date="2017" name="Nature">
        <title>The genome of Chenopodium quinoa.</title>
        <authorList>
            <person name="Jarvis D.E."/>
            <person name="Ho Y.S."/>
            <person name="Lightfoot D.J."/>
            <person name="Schmoeckel S.M."/>
            <person name="Li B."/>
            <person name="Borm T.J.A."/>
            <person name="Ohyanagi H."/>
            <person name="Mineta K."/>
            <person name="Michell C.T."/>
            <person name="Saber N."/>
            <person name="Kharbatia N.M."/>
            <person name="Rupper R.R."/>
            <person name="Sharp A.R."/>
            <person name="Dally N."/>
            <person name="Boughton B.A."/>
            <person name="Woo Y.H."/>
            <person name="Gao G."/>
            <person name="Schijlen E.G.W.M."/>
            <person name="Guo X."/>
            <person name="Momin A.A."/>
            <person name="Negrao S."/>
            <person name="Al-Babili S."/>
            <person name="Gehring C."/>
            <person name="Roessner U."/>
            <person name="Jung C."/>
            <person name="Murphy K."/>
            <person name="Arold S.T."/>
            <person name="Gojobori T."/>
            <person name="van der Linden C.G."/>
            <person name="van Loo E.N."/>
            <person name="Jellen E.N."/>
            <person name="Maughan P.J."/>
            <person name="Tester M."/>
        </authorList>
    </citation>
    <scope>NUCLEOTIDE SEQUENCE [LARGE SCALE GENOMIC DNA]</scope>
    <source>
        <strain evidence="1">cv. PI 614886</strain>
    </source>
</reference>
<sequence length="313" mass="35729">MLIKIHHQLEDSRRRMGSQHNVMPLLHHNGFLSFRGLDILQGELRRMRELSDDVFDRCGCALLTTHGLPCECTMWTTICAGTGLYLDQVHPFWKTLVIGDGVDIPVFAEESEQDASLFRSLEDEVLDCDPSFVRGNDLNLEEFAYLDKIPAFMLPFLQGWSDPLGDGNCRFRCVADFFIVYTAGELDGAIHRITWTGGRCGMDHWMIVIDDLFPVANFYNADVMCFGIGRDGRSVCPCLTVLPWTAPSTATGPYREFCILSLGWHFVQLEFEDNFPVPPIATPWFRIRDDTVIGWEDRYQDRRATWQNLSGSE</sequence>
<protein>
    <submittedName>
        <fullName evidence="1">Uncharacterized protein</fullName>
    </submittedName>
</protein>
<dbReference type="AlphaFoldDB" id="A0A803N2X4"/>
<reference evidence="1" key="2">
    <citation type="submission" date="2021-03" db="UniProtKB">
        <authorList>
            <consortium name="EnsemblPlants"/>
        </authorList>
    </citation>
    <scope>IDENTIFICATION</scope>
</reference>
<dbReference type="Gramene" id="AUR62039530-RA">
    <property type="protein sequence ID" value="AUR62039530-RA:cds"/>
    <property type="gene ID" value="AUR62039530"/>
</dbReference>
<accession>A0A803N2X4</accession>
<keyword evidence="2" id="KW-1185">Reference proteome</keyword>
<evidence type="ECO:0000313" key="2">
    <source>
        <dbReference type="Proteomes" id="UP000596660"/>
    </source>
</evidence>
<name>A0A803N2X4_CHEQI</name>
<proteinExistence type="predicted"/>